<name>A0ABW4N6L7_9CAUL</name>
<accession>A0ABW4N6L7</accession>
<evidence type="ECO:0000313" key="1">
    <source>
        <dbReference type="EMBL" id="MFD1785792.1"/>
    </source>
</evidence>
<organism evidence="1 2">
    <name type="scientific">Phenylobacterium terrae</name>
    <dbReference type="NCBI Taxonomy" id="2665495"/>
    <lineage>
        <taxon>Bacteria</taxon>
        <taxon>Pseudomonadati</taxon>
        <taxon>Pseudomonadota</taxon>
        <taxon>Alphaproteobacteria</taxon>
        <taxon>Caulobacterales</taxon>
        <taxon>Caulobacteraceae</taxon>
        <taxon>Phenylobacterium</taxon>
    </lineage>
</organism>
<proteinExistence type="predicted"/>
<protein>
    <submittedName>
        <fullName evidence="1">Uncharacterized protein</fullName>
    </submittedName>
</protein>
<sequence>MTTVHFLHDFDFTPEGNRNVTIAYRAGTTIEVCAECAAKAIARGAAEEVVVDAEAIEIEAGDEPGED</sequence>
<gene>
    <name evidence="1" type="ORF">ACFSC0_20535</name>
</gene>
<keyword evidence="2" id="KW-1185">Reference proteome</keyword>
<reference evidence="2" key="1">
    <citation type="journal article" date="2019" name="Int. J. Syst. Evol. Microbiol.">
        <title>The Global Catalogue of Microorganisms (GCM) 10K type strain sequencing project: providing services to taxonomists for standard genome sequencing and annotation.</title>
        <authorList>
            <consortium name="The Broad Institute Genomics Platform"/>
            <consortium name="The Broad Institute Genome Sequencing Center for Infectious Disease"/>
            <person name="Wu L."/>
            <person name="Ma J."/>
        </authorList>
    </citation>
    <scope>NUCLEOTIDE SEQUENCE [LARGE SCALE GENOMIC DNA]</scope>
    <source>
        <strain evidence="2">DFY28</strain>
    </source>
</reference>
<dbReference type="Proteomes" id="UP001597237">
    <property type="component" value="Unassembled WGS sequence"/>
</dbReference>
<comment type="caution">
    <text evidence="1">The sequence shown here is derived from an EMBL/GenBank/DDBJ whole genome shotgun (WGS) entry which is preliminary data.</text>
</comment>
<evidence type="ECO:0000313" key="2">
    <source>
        <dbReference type="Proteomes" id="UP001597237"/>
    </source>
</evidence>
<dbReference type="RefSeq" id="WP_377283371.1">
    <property type="nucleotide sequence ID" value="NZ_JBHRSI010000009.1"/>
</dbReference>
<dbReference type="EMBL" id="JBHUEY010000012">
    <property type="protein sequence ID" value="MFD1785792.1"/>
    <property type="molecule type" value="Genomic_DNA"/>
</dbReference>